<dbReference type="GO" id="GO:0016757">
    <property type="term" value="F:glycosyltransferase activity"/>
    <property type="evidence" value="ECO:0007669"/>
    <property type="project" value="InterPro"/>
</dbReference>
<name>A0A1T5P513_9BACT</name>
<evidence type="ECO:0000259" key="1">
    <source>
        <dbReference type="Pfam" id="PF00534"/>
    </source>
</evidence>
<dbReference type="EMBL" id="FUZZ01000003">
    <property type="protein sequence ID" value="SKD07870.1"/>
    <property type="molecule type" value="Genomic_DNA"/>
</dbReference>
<evidence type="ECO:0000313" key="3">
    <source>
        <dbReference type="Proteomes" id="UP000190166"/>
    </source>
</evidence>
<dbReference type="InterPro" id="IPR001296">
    <property type="entry name" value="Glyco_trans_1"/>
</dbReference>
<gene>
    <name evidence="2" type="ORF">SAMN05660461_3851</name>
</gene>
<dbReference type="PANTHER" id="PTHR46401">
    <property type="entry name" value="GLYCOSYLTRANSFERASE WBBK-RELATED"/>
    <property type="match status" value="1"/>
</dbReference>
<dbReference type="STRING" id="393003.SAMN05660461_3851"/>
<dbReference type="Proteomes" id="UP000190166">
    <property type="component" value="Unassembled WGS sequence"/>
</dbReference>
<reference evidence="2 3" key="1">
    <citation type="submission" date="2017-02" db="EMBL/GenBank/DDBJ databases">
        <authorList>
            <person name="Peterson S.W."/>
        </authorList>
    </citation>
    <scope>NUCLEOTIDE SEQUENCE [LARGE SCALE GENOMIC DNA]</scope>
    <source>
        <strain evidence="2 3">DSM 18108</strain>
    </source>
</reference>
<dbReference type="SUPFAM" id="SSF53756">
    <property type="entry name" value="UDP-Glycosyltransferase/glycogen phosphorylase"/>
    <property type="match status" value="1"/>
</dbReference>
<keyword evidence="3" id="KW-1185">Reference proteome</keyword>
<evidence type="ECO:0000313" key="2">
    <source>
        <dbReference type="EMBL" id="SKD07870.1"/>
    </source>
</evidence>
<dbReference type="PANTHER" id="PTHR46401:SF8">
    <property type="entry name" value="BLL6006 PROTEIN"/>
    <property type="match status" value="1"/>
</dbReference>
<protein>
    <submittedName>
        <fullName evidence="2">Glycosyltransferase involved in cell wall bisynthesis</fullName>
    </submittedName>
</protein>
<dbReference type="Pfam" id="PF00534">
    <property type="entry name" value="Glycos_transf_1"/>
    <property type="match status" value="1"/>
</dbReference>
<proteinExistence type="predicted"/>
<dbReference type="RefSeq" id="WP_079471135.1">
    <property type="nucleotide sequence ID" value="NZ_FUZZ01000003.1"/>
</dbReference>
<organism evidence="2 3">
    <name type="scientific">Chitinophaga ginsengisegetis</name>
    <dbReference type="NCBI Taxonomy" id="393003"/>
    <lineage>
        <taxon>Bacteria</taxon>
        <taxon>Pseudomonadati</taxon>
        <taxon>Bacteroidota</taxon>
        <taxon>Chitinophagia</taxon>
        <taxon>Chitinophagales</taxon>
        <taxon>Chitinophagaceae</taxon>
        <taxon>Chitinophaga</taxon>
    </lineage>
</organism>
<dbReference type="AlphaFoldDB" id="A0A1T5P513"/>
<sequence length="394" mass="45029">MQKRKIGIHAAGFIGWGGGIDFLRMIIRGILSTKKYEVIVLLPDRLTFKDKIKRSLSRFSLTANKNTPRQFSDQRNLFREFSPEAVSVSYKKSLKKAVKRHHIDLLIPCIEVVNPDIDIPWVGYIYDFQHEYLTQFFTPEEIKHRQIQFGNTVHTAKNVIVNSYAVKKDIEKFYPDSTAKVTNLPFTPLFNRQLLSSNFTEIKNRYALPDKYFIISNQFWIHKSHITAFRALQILHSISNERVAIVCTGDTGDSRRADYFDSLKKEIRDLGIEDKVFFLGYISKPDQIQLLLHSVALIQPTLFEGGPGGGATYDAIAFSKPAIISDIDINREINDPLVTFFQVNNHADLADKMKAVLEQHKSSHWQLDADKLEEETAQRISVLGDVLSALIDSI</sequence>
<accession>A0A1T5P513</accession>
<dbReference type="Gene3D" id="3.40.50.2000">
    <property type="entry name" value="Glycogen Phosphorylase B"/>
    <property type="match status" value="2"/>
</dbReference>
<keyword evidence="2" id="KW-0808">Transferase</keyword>
<feature type="domain" description="Glycosyl transferase family 1" evidence="1">
    <location>
        <begin position="205"/>
        <end position="363"/>
    </location>
</feature>